<keyword evidence="17" id="KW-1185">Reference proteome</keyword>
<feature type="compositionally biased region" description="Polar residues" evidence="12">
    <location>
        <begin position="330"/>
        <end position="352"/>
    </location>
</feature>
<feature type="compositionally biased region" description="Polar residues" evidence="12">
    <location>
        <begin position="436"/>
        <end position="452"/>
    </location>
</feature>
<dbReference type="FunFam" id="3.40.50.300:FF:001975">
    <property type="entry name" value="ATP-dependent DNA helicase"/>
    <property type="match status" value="1"/>
</dbReference>
<dbReference type="GO" id="GO:0005524">
    <property type="term" value="F:ATP binding"/>
    <property type="evidence" value="ECO:0007669"/>
    <property type="project" value="UniProtKB-KW"/>
</dbReference>
<dbReference type="InterPro" id="IPR002121">
    <property type="entry name" value="HRDC_dom"/>
</dbReference>
<dbReference type="PROSITE" id="PS51194">
    <property type="entry name" value="HELICASE_CTER"/>
    <property type="match status" value="1"/>
</dbReference>
<dbReference type="Pfam" id="PF00270">
    <property type="entry name" value="DEAD"/>
    <property type="match status" value="1"/>
</dbReference>
<dbReference type="GO" id="GO:0005737">
    <property type="term" value="C:cytoplasm"/>
    <property type="evidence" value="ECO:0007669"/>
    <property type="project" value="TreeGrafter"/>
</dbReference>
<sequence>MTRNNLGDQLSWLLGNISICKPTDLSLPPARDPSGTDPAQSQQSRFGGFGSQQELPSRPVSQSDFGRTNARPTLHASNAVEQTTQDSRVAITAEAGSMAKLTSASKTRKPSLAVKQQQQQLLTPSSTTSGGRFQQAITAQLQQQGGLSVHDDCQNAPANELEMQKPAPVSTPDLLDDDDEILDLTGNDTILSSDSVAFDEGVTVWNEAQASRPEPLSKRGQKRKSTEMSKTGDLDSDSDEFPDIYKTLGTPAPKSSRAAKSTKTIPSSIRRATTDKGMVKERTITQTISRTQRTYKMADDPQERGTPRRLPMAVGGQSAIGRTPSKAFRISSSPESNQRAKSAGLQSTQQSPRPRVIQDSDDEFDDGDFDAELLATPSRSNFMPASAARSRPASVPFGGADSSDELVAPDTPSRPQPTTLLPDDSLMSFEVDPVQDDSTNTLSQPTPSSQGKRSMVLKFILDNPDAMKAKETMIQEKLVHNSETFRNVLMDGSREDRNKHKAEKELLMSQQSCLKKAYELLKSHAKLQGEKEVLVQQIATAYGDGGDTEQDEIRLDEVSDKVRALEQSIERHLPSVGIDGESFIDDYRRSKAIVMSTQPSHKTQARALRSVQAVEENDNQVIHQTQFPGSSRITDPRDRSPPPFPRSKPPMPRSAKKSAPPIAKASRRDDFEDNYLDDIEDDFGAFDPEPPISRPLPSRRSPVKASRPRAMDMSSDYGDDADADMLALAQDFESRHSSSAETASKRRSVLTATSGNLAQPPKSTEPLKKREVDHMSALNIQAVSLNGETTSQKRNQIFSSFKERSPELFVQLLYVTPEMLNNSPSFMKALTTLHSGKRLARIVIDEAHCVSQWGHDFRPDYKALGKLRNHFPTVPIIALTATATQNVIVDIKHNLGMDNCEVFCQSFNRPNLTYEVRRKERELVHKIADLIQSKYDQQCGIIYTLSRKTSEQVAEKLRDKYGILAHHYHAQMSPEDRIDVQRQWQKDRIHVVVATIAFGMGIDKPDVRFVIHHSVPKSLEGYYQETGRAGRDGNPSDCILYFGYQDVVTLRKMIADGDGNEDQKERQRTMLNRVTAFCDNRENCRRVEILRYFGEVFNGDECNKTCDNCRAGAVFEQQDFSDKAVGAIQTIRNHEKLTVNQCREILLGKKYPPNIDEDPDDAHGIARGMKQHEVERILDRLTAEEALEETNVVNKRAGIAIPYLIVGRNAHMFLSGRRKLLLSVQVSDRGRESSAPKPKKRTKKSKEADDVDTGAGPSRHVPPSTNVSSPAQARIQNKKKGKSMATIFDTDEEEEMLLQQMEEQDLSLYSNGYAKDGFVMSDDEDDAFEPLPKSRNRSLASRDVGPRIEADGRLGDLDELHQDVVHNFVQEAKKLEEQLRNAQSLRKPLFSERSFQEMAIRWTTTLPQMRKIQGIEIEKVDKFGTKFIPMVKRCRDNYNSMIGAMDEADQMDAGDQHIVDLISSDEDMDEDMEDDDDEVEEEASKYFNGPPPPLRPEVEAWNEQMRVNELETAPPTRGSSGTRGRGGARGGKKPYRRASGGGYKKGGVTKRKASGGASRRSSGGTTASSSRNSTVTHFFPRGGKRGGGSGGRSGGGGSIGLMPH</sequence>
<dbReference type="EMBL" id="WOWK01000001">
    <property type="protein sequence ID" value="KAF0332421.1"/>
    <property type="molecule type" value="Genomic_DNA"/>
</dbReference>
<comment type="catalytic activity">
    <reaction evidence="10">
        <text>Couples ATP hydrolysis with the unwinding of duplex DNA by translocating in the 3'-5' direction.</text>
        <dbReference type="EC" id="5.6.2.4"/>
    </reaction>
</comment>
<feature type="compositionally biased region" description="Basic and acidic residues" evidence="12">
    <location>
        <begin position="224"/>
        <end position="233"/>
    </location>
</feature>
<keyword evidence="9" id="KW-0539">Nucleus</keyword>
<evidence type="ECO:0000256" key="12">
    <source>
        <dbReference type="SAM" id="MobiDB-lite"/>
    </source>
</evidence>
<dbReference type="CDD" id="cd18794">
    <property type="entry name" value="SF2_C_RecQ"/>
    <property type="match status" value="1"/>
</dbReference>
<feature type="compositionally biased region" description="Low complexity" evidence="12">
    <location>
        <begin position="384"/>
        <end position="394"/>
    </location>
</feature>
<feature type="compositionally biased region" description="Polar residues" evidence="12">
    <location>
        <begin position="75"/>
        <end position="87"/>
    </location>
</feature>
<evidence type="ECO:0000313" key="17">
    <source>
        <dbReference type="Proteomes" id="UP000434172"/>
    </source>
</evidence>
<dbReference type="NCBIfam" id="TIGR00614">
    <property type="entry name" value="recQ_fam"/>
    <property type="match status" value="1"/>
</dbReference>
<feature type="region of interest" description="Disordered" evidence="12">
    <location>
        <begin position="616"/>
        <end position="718"/>
    </location>
</feature>
<dbReference type="GO" id="GO:0005694">
    <property type="term" value="C:chromosome"/>
    <property type="evidence" value="ECO:0007669"/>
    <property type="project" value="TreeGrafter"/>
</dbReference>
<dbReference type="InterPro" id="IPR018982">
    <property type="entry name" value="RQC_domain"/>
</dbReference>
<evidence type="ECO:0000256" key="2">
    <source>
        <dbReference type="ARBA" id="ARBA00005446"/>
    </source>
</evidence>
<feature type="compositionally biased region" description="Acidic residues" evidence="12">
    <location>
        <begin position="1464"/>
        <end position="1481"/>
    </location>
</feature>
<evidence type="ECO:0000256" key="5">
    <source>
        <dbReference type="ARBA" id="ARBA00022806"/>
    </source>
</evidence>
<feature type="region of interest" description="Disordered" evidence="12">
    <location>
        <begin position="1509"/>
        <end position="1604"/>
    </location>
</feature>
<evidence type="ECO:0000256" key="4">
    <source>
        <dbReference type="ARBA" id="ARBA00022801"/>
    </source>
</evidence>
<feature type="region of interest" description="Disordered" evidence="12">
    <location>
        <begin position="101"/>
        <end position="132"/>
    </location>
</feature>
<keyword evidence="4" id="KW-0378">Hydrolase</keyword>
<dbReference type="OrthoDB" id="10261556at2759"/>
<evidence type="ECO:0000259" key="13">
    <source>
        <dbReference type="PROSITE" id="PS50967"/>
    </source>
</evidence>
<feature type="domain" description="Helicase ATP-binding" evidence="14">
    <location>
        <begin position="788"/>
        <end position="901"/>
    </location>
</feature>
<feature type="compositionally biased region" description="Low complexity" evidence="12">
    <location>
        <begin position="1554"/>
        <end position="1574"/>
    </location>
</feature>
<dbReference type="Pfam" id="PF09382">
    <property type="entry name" value="RQC"/>
    <property type="match status" value="1"/>
</dbReference>
<dbReference type="InterPro" id="IPR011545">
    <property type="entry name" value="DEAD/DEAH_box_helicase_dom"/>
</dbReference>
<feature type="compositionally biased region" description="Polar residues" evidence="12">
    <location>
        <begin position="619"/>
        <end position="633"/>
    </location>
</feature>
<dbReference type="InterPro" id="IPR002464">
    <property type="entry name" value="DNA/RNA_helicase_DEAH_CS"/>
</dbReference>
<feature type="region of interest" description="Disordered" evidence="12">
    <location>
        <begin position="207"/>
        <end position="274"/>
    </location>
</feature>
<evidence type="ECO:0000256" key="3">
    <source>
        <dbReference type="ARBA" id="ARBA00022741"/>
    </source>
</evidence>
<comment type="caution">
    <text evidence="16">The sequence shown here is derived from an EMBL/GenBank/DDBJ whole genome shotgun (WGS) entry which is preliminary data.</text>
</comment>
<feature type="compositionally biased region" description="Polar residues" evidence="12">
    <location>
        <begin position="258"/>
        <end position="271"/>
    </location>
</feature>
<dbReference type="InterPro" id="IPR032284">
    <property type="entry name" value="RecQ_Zn-bd"/>
</dbReference>
<dbReference type="Pfam" id="PF00271">
    <property type="entry name" value="Helicase_C"/>
    <property type="match status" value="1"/>
</dbReference>
<evidence type="ECO:0000256" key="1">
    <source>
        <dbReference type="ARBA" id="ARBA00004123"/>
    </source>
</evidence>
<keyword evidence="8" id="KW-0413">Isomerase</keyword>
<feature type="compositionally biased region" description="Acidic residues" evidence="12">
    <location>
        <begin position="671"/>
        <end position="684"/>
    </location>
</feature>
<dbReference type="PROSITE" id="PS51192">
    <property type="entry name" value="HELICASE_ATP_BIND_1"/>
    <property type="match status" value="1"/>
</dbReference>
<dbReference type="PROSITE" id="PS50967">
    <property type="entry name" value="HRDC"/>
    <property type="match status" value="1"/>
</dbReference>
<dbReference type="Gene3D" id="3.40.50.300">
    <property type="entry name" value="P-loop containing nucleotide triphosphate hydrolases"/>
    <property type="match status" value="2"/>
</dbReference>
<comment type="subcellular location">
    <subcellularLocation>
        <location evidence="1">Nucleus</location>
    </subcellularLocation>
</comment>
<dbReference type="CDD" id="cd17920">
    <property type="entry name" value="DEXHc_RecQ"/>
    <property type="match status" value="1"/>
</dbReference>
<dbReference type="GO" id="GO:0003677">
    <property type="term" value="F:DNA binding"/>
    <property type="evidence" value="ECO:0007669"/>
    <property type="project" value="UniProtKB-KW"/>
</dbReference>
<evidence type="ECO:0000313" key="16">
    <source>
        <dbReference type="EMBL" id="KAF0332421.1"/>
    </source>
</evidence>
<evidence type="ECO:0000256" key="6">
    <source>
        <dbReference type="ARBA" id="ARBA00022840"/>
    </source>
</evidence>
<feature type="compositionally biased region" description="Polar residues" evidence="12">
    <location>
        <begin position="1263"/>
        <end position="1275"/>
    </location>
</feature>
<protein>
    <recommendedName>
        <fullName evidence="11">DNA 3'-5' helicase</fullName>
        <ecNumber evidence="11">5.6.2.4</ecNumber>
    </recommendedName>
</protein>
<reference evidence="16 17" key="1">
    <citation type="submission" date="2019-12" db="EMBL/GenBank/DDBJ databases">
        <title>A genome sequence resource for the geographically widespread anthracnose pathogen Colletotrichum asianum.</title>
        <authorList>
            <person name="Meng Y."/>
        </authorList>
    </citation>
    <scope>NUCLEOTIDE SEQUENCE [LARGE SCALE GENOMIC DNA]</scope>
    <source>
        <strain evidence="16 17">ICMP 18580</strain>
    </source>
</reference>
<dbReference type="PANTHER" id="PTHR13710:SF153">
    <property type="entry name" value="RECQ-LIKE DNA HELICASE BLM"/>
    <property type="match status" value="1"/>
</dbReference>
<feature type="region of interest" description="Disordered" evidence="12">
    <location>
        <begin position="292"/>
        <end position="452"/>
    </location>
</feature>
<keyword evidence="7" id="KW-0238">DNA-binding</keyword>
<name>A0A8H3WU98_9PEZI</name>
<dbReference type="GO" id="GO:0000724">
    <property type="term" value="P:double-strand break repair via homologous recombination"/>
    <property type="evidence" value="ECO:0007669"/>
    <property type="project" value="TreeGrafter"/>
</dbReference>
<feature type="compositionally biased region" description="Low complexity" evidence="12">
    <location>
        <begin position="116"/>
        <end position="132"/>
    </location>
</feature>
<dbReference type="Pfam" id="PF16124">
    <property type="entry name" value="RecQ_Zn_bind"/>
    <property type="match status" value="1"/>
</dbReference>
<comment type="similarity">
    <text evidence="2">Belongs to the helicase family. RecQ subfamily.</text>
</comment>
<accession>A0A8H3WU98</accession>
<keyword evidence="3" id="KW-0547">Nucleotide-binding</keyword>
<dbReference type="SUPFAM" id="SSF52540">
    <property type="entry name" value="P-loop containing nucleoside triphosphate hydrolases"/>
    <property type="match status" value="2"/>
</dbReference>
<dbReference type="InterPro" id="IPR004589">
    <property type="entry name" value="DNA_helicase_ATP-dep_RecQ"/>
</dbReference>
<dbReference type="EC" id="5.6.2.4" evidence="11"/>
<dbReference type="SMART" id="SM00956">
    <property type="entry name" value="RQC"/>
    <property type="match status" value="1"/>
</dbReference>
<dbReference type="Proteomes" id="UP000434172">
    <property type="component" value="Unassembled WGS sequence"/>
</dbReference>
<dbReference type="PANTHER" id="PTHR13710">
    <property type="entry name" value="DNA HELICASE RECQ FAMILY MEMBER"/>
    <property type="match status" value="1"/>
</dbReference>
<feature type="region of interest" description="Disordered" evidence="12">
    <location>
        <begin position="1226"/>
        <end position="1283"/>
    </location>
</feature>
<feature type="region of interest" description="Disordered" evidence="12">
    <location>
        <begin position="1464"/>
        <end position="1497"/>
    </location>
</feature>
<feature type="compositionally biased region" description="Gly residues" evidence="12">
    <location>
        <begin position="1585"/>
        <end position="1604"/>
    </location>
</feature>
<dbReference type="InterPro" id="IPR036388">
    <property type="entry name" value="WH-like_DNA-bd_sf"/>
</dbReference>
<keyword evidence="5 16" id="KW-0347">Helicase</keyword>
<dbReference type="InterPro" id="IPR027417">
    <property type="entry name" value="P-loop_NTPase"/>
</dbReference>
<evidence type="ECO:0000259" key="14">
    <source>
        <dbReference type="PROSITE" id="PS51192"/>
    </source>
</evidence>
<keyword evidence="6" id="KW-0067">ATP-binding</keyword>
<evidence type="ECO:0000256" key="11">
    <source>
        <dbReference type="ARBA" id="ARBA00034808"/>
    </source>
</evidence>
<dbReference type="SMART" id="SM00490">
    <property type="entry name" value="HELICc"/>
    <property type="match status" value="1"/>
</dbReference>
<gene>
    <name evidence="16" type="ORF">GQ607_000437</name>
</gene>
<organism evidence="16 17">
    <name type="scientific">Colletotrichum asianum</name>
    <dbReference type="NCBI Taxonomy" id="702518"/>
    <lineage>
        <taxon>Eukaryota</taxon>
        <taxon>Fungi</taxon>
        <taxon>Dikarya</taxon>
        <taxon>Ascomycota</taxon>
        <taxon>Pezizomycotina</taxon>
        <taxon>Sordariomycetes</taxon>
        <taxon>Hypocreomycetidae</taxon>
        <taxon>Glomerellales</taxon>
        <taxon>Glomerellaceae</taxon>
        <taxon>Colletotrichum</taxon>
        <taxon>Colletotrichum gloeosporioides species complex</taxon>
    </lineage>
</organism>
<feature type="domain" description="Helicase C-terminal" evidence="15">
    <location>
        <begin position="929"/>
        <end position="1075"/>
    </location>
</feature>
<dbReference type="GO" id="GO:0043138">
    <property type="term" value="F:3'-5' DNA helicase activity"/>
    <property type="evidence" value="ECO:0007669"/>
    <property type="project" value="UniProtKB-EC"/>
</dbReference>
<evidence type="ECO:0000256" key="9">
    <source>
        <dbReference type="ARBA" id="ARBA00023242"/>
    </source>
</evidence>
<dbReference type="GO" id="GO:0005634">
    <property type="term" value="C:nucleus"/>
    <property type="evidence" value="ECO:0007669"/>
    <property type="project" value="UniProtKB-SubCell"/>
</dbReference>
<proteinExistence type="inferred from homology"/>
<feature type="compositionally biased region" description="Basic and acidic residues" evidence="12">
    <location>
        <begin position="296"/>
        <end position="306"/>
    </location>
</feature>
<feature type="domain" description="HRDC" evidence="13">
    <location>
        <begin position="1358"/>
        <end position="1441"/>
    </location>
</feature>
<feature type="region of interest" description="Disordered" evidence="12">
    <location>
        <begin position="732"/>
        <end position="768"/>
    </location>
</feature>
<evidence type="ECO:0000256" key="10">
    <source>
        <dbReference type="ARBA" id="ARBA00034617"/>
    </source>
</evidence>
<feature type="region of interest" description="Disordered" evidence="12">
    <location>
        <begin position="23"/>
        <end position="87"/>
    </location>
</feature>
<dbReference type="SMART" id="SM00487">
    <property type="entry name" value="DEXDc"/>
    <property type="match status" value="1"/>
</dbReference>
<evidence type="ECO:0000256" key="8">
    <source>
        <dbReference type="ARBA" id="ARBA00023235"/>
    </source>
</evidence>
<dbReference type="InterPro" id="IPR014001">
    <property type="entry name" value="Helicase_ATP-bd"/>
</dbReference>
<dbReference type="GO" id="GO:0009378">
    <property type="term" value="F:four-way junction helicase activity"/>
    <property type="evidence" value="ECO:0007669"/>
    <property type="project" value="TreeGrafter"/>
</dbReference>
<feature type="compositionally biased region" description="Acidic residues" evidence="12">
    <location>
        <begin position="359"/>
        <end position="371"/>
    </location>
</feature>
<dbReference type="GO" id="GO:0006260">
    <property type="term" value="P:DNA replication"/>
    <property type="evidence" value="ECO:0007669"/>
    <property type="project" value="InterPro"/>
</dbReference>
<dbReference type="InterPro" id="IPR001650">
    <property type="entry name" value="Helicase_C-like"/>
</dbReference>
<dbReference type="GO" id="GO:0016787">
    <property type="term" value="F:hydrolase activity"/>
    <property type="evidence" value="ECO:0007669"/>
    <property type="project" value="UniProtKB-KW"/>
</dbReference>
<evidence type="ECO:0000256" key="7">
    <source>
        <dbReference type="ARBA" id="ARBA00023125"/>
    </source>
</evidence>
<dbReference type="Gene3D" id="1.10.10.10">
    <property type="entry name" value="Winged helix-like DNA-binding domain superfamily/Winged helix DNA-binding domain"/>
    <property type="match status" value="1"/>
</dbReference>
<feature type="compositionally biased region" description="Pro residues" evidence="12">
    <location>
        <begin position="641"/>
        <end position="652"/>
    </location>
</feature>
<evidence type="ECO:0000259" key="15">
    <source>
        <dbReference type="PROSITE" id="PS51194"/>
    </source>
</evidence>
<dbReference type="PROSITE" id="PS00690">
    <property type="entry name" value="DEAH_ATP_HELICASE"/>
    <property type="match status" value="1"/>
</dbReference>